<evidence type="ECO:0000313" key="3">
    <source>
        <dbReference type="Proteomes" id="UP000799770"/>
    </source>
</evidence>
<gene>
    <name evidence="2" type="ORF">BDV96DRAFT_580879</name>
</gene>
<feature type="domain" description="CorA-like transporter" evidence="1">
    <location>
        <begin position="3"/>
        <end position="121"/>
    </location>
</feature>
<dbReference type="Pfam" id="PF26616">
    <property type="entry name" value="CorA-like"/>
    <property type="match status" value="2"/>
</dbReference>
<protein>
    <recommendedName>
        <fullName evidence="1">CorA-like transporter domain-containing protein</fullName>
    </recommendedName>
</protein>
<dbReference type="InterPro" id="IPR058257">
    <property type="entry name" value="CorA-like_dom"/>
</dbReference>
<evidence type="ECO:0000313" key="2">
    <source>
        <dbReference type="EMBL" id="KAF2111930.1"/>
    </source>
</evidence>
<proteinExistence type="predicted"/>
<dbReference type="AlphaFoldDB" id="A0A6A5YXW0"/>
<organism evidence="2 3">
    <name type="scientific">Lophiotrema nucula</name>
    <dbReference type="NCBI Taxonomy" id="690887"/>
    <lineage>
        <taxon>Eukaryota</taxon>
        <taxon>Fungi</taxon>
        <taxon>Dikarya</taxon>
        <taxon>Ascomycota</taxon>
        <taxon>Pezizomycotina</taxon>
        <taxon>Dothideomycetes</taxon>
        <taxon>Pleosporomycetidae</taxon>
        <taxon>Pleosporales</taxon>
        <taxon>Lophiotremataceae</taxon>
        <taxon>Lophiotrema</taxon>
    </lineage>
</organism>
<feature type="domain" description="CorA-like transporter" evidence="1">
    <location>
        <begin position="136"/>
        <end position="239"/>
    </location>
</feature>
<keyword evidence="3" id="KW-1185">Reference proteome</keyword>
<dbReference type="OrthoDB" id="5396681at2759"/>
<name>A0A6A5YXW0_9PLEO</name>
<reference evidence="2" key="1">
    <citation type="journal article" date="2020" name="Stud. Mycol.">
        <title>101 Dothideomycetes genomes: a test case for predicting lifestyles and emergence of pathogens.</title>
        <authorList>
            <person name="Haridas S."/>
            <person name="Albert R."/>
            <person name="Binder M."/>
            <person name="Bloem J."/>
            <person name="Labutti K."/>
            <person name="Salamov A."/>
            <person name="Andreopoulos B."/>
            <person name="Baker S."/>
            <person name="Barry K."/>
            <person name="Bills G."/>
            <person name="Bluhm B."/>
            <person name="Cannon C."/>
            <person name="Castanera R."/>
            <person name="Culley D."/>
            <person name="Daum C."/>
            <person name="Ezra D."/>
            <person name="Gonzalez J."/>
            <person name="Henrissat B."/>
            <person name="Kuo A."/>
            <person name="Liang C."/>
            <person name="Lipzen A."/>
            <person name="Lutzoni F."/>
            <person name="Magnuson J."/>
            <person name="Mondo S."/>
            <person name="Nolan M."/>
            <person name="Ohm R."/>
            <person name="Pangilinan J."/>
            <person name="Park H.-J."/>
            <person name="Ramirez L."/>
            <person name="Alfaro M."/>
            <person name="Sun H."/>
            <person name="Tritt A."/>
            <person name="Yoshinaga Y."/>
            <person name="Zwiers L.-H."/>
            <person name="Turgeon B."/>
            <person name="Goodwin S."/>
            <person name="Spatafora J."/>
            <person name="Crous P."/>
            <person name="Grigoriev I."/>
        </authorList>
    </citation>
    <scope>NUCLEOTIDE SEQUENCE</scope>
    <source>
        <strain evidence="2">CBS 627.86</strain>
    </source>
</reference>
<accession>A0A6A5YXW0</accession>
<dbReference type="Proteomes" id="UP000799770">
    <property type="component" value="Unassembled WGS sequence"/>
</dbReference>
<sequence length="396" mass="45118">MAAPNYPASLAPSQSDPYVFDTAHFDNLLNQNSKRLFVADDQLQIKVVEVGYRDWIFTNLTDLQVYLDSTQFRGTRIVLVPQRFSWDCLTISENGIRLLLDKLQAFPAFIDVICAFGKLSTETSDSLGGCYSWKQGNVSELCYLLKTVEQHGRAESAEPWSIRQLGIYHQHNPDLGSDTFIVLNPTTSFQKRLKDAQVKMGAAPVWRDIHMLALSHATWQWRWYLTYWESKLSQLTSKAHVSRIQGRPKTDVMPVVTIEYSDFQDVQVIHDRMNIAKYIFSSNVRICEKYQGHLYGSPNVDLLLDELKLQGSRVDNLLERTRSGSGLMQDIISFRGLDALRNSSENSNEMARLAEIDSKNMVKLTTKSQKDAGTLKKITLLTMIYLPASFVAVRLF</sequence>
<dbReference type="EMBL" id="ML977332">
    <property type="protein sequence ID" value="KAF2111930.1"/>
    <property type="molecule type" value="Genomic_DNA"/>
</dbReference>
<evidence type="ECO:0000259" key="1">
    <source>
        <dbReference type="Pfam" id="PF26616"/>
    </source>
</evidence>